<feature type="compositionally biased region" description="Low complexity" evidence="1">
    <location>
        <begin position="121"/>
        <end position="151"/>
    </location>
</feature>
<dbReference type="EMBL" id="JAACJN010000005">
    <property type="protein sequence ID" value="KAF5392484.1"/>
    <property type="molecule type" value="Genomic_DNA"/>
</dbReference>
<evidence type="ECO:0000256" key="2">
    <source>
        <dbReference type="SAM" id="SignalP"/>
    </source>
</evidence>
<proteinExistence type="predicted"/>
<feature type="signal peptide" evidence="2">
    <location>
        <begin position="1"/>
        <end position="22"/>
    </location>
</feature>
<keyword evidence="2" id="KW-0732">Signal</keyword>
<evidence type="ECO:0000313" key="4">
    <source>
        <dbReference type="Proteomes" id="UP000518752"/>
    </source>
</evidence>
<reference evidence="3 4" key="1">
    <citation type="journal article" date="2020" name="ISME J.">
        <title>Uncovering the hidden diversity of litter-decomposition mechanisms in mushroom-forming fungi.</title>
        <authorList>
            <person name="Floudas D."/>
            <person name="Bentzer J."/>
            <person name="Ahren D."/>
            <person name="Johansson T."/>
            <person name="Persson P."/>
            <person name="Tunlid A."/>
        </authorList>
    </citation>
    <scope>NUCLEOTIDE SEQUENCE [LARGE SCALE GENOMIC DNA]</scope>
    <source>
        <strain evidence="3 4">CBS 406.79</strain>
    </source>
</reference>
<organism evidence="3 4">
    <name type="scientific">Collybiopsis confluens</name>
    <dbReference type="NCBI Taxonomy" id="2823264"/>
    <lineage>
        <taxon>Eukaryota</taxon>
        <taxon>Fungi</taxon>
        <taxon>Dikarya</taxon>
        <taxon>Basidiomycota</taxon>
        <taxon>Agaricomycotina</taxon>
        <taxon>Agaricomycetes</taxon>
        <taxon>Agaricomycetidae</taxon>
        <taxon>Agaricales</taxon>
        <taxon>Marasmiineae</taxon>
        <taxon>Omphalotaceae</taxon>
        <taxon>Collybiopsis</taxon>
    </lineage>
</organism>
<feature type="region of interest" description="Disordered" evidence="1">
    <location>
        <begin position="34"/>
        <end position="77"/>
    </location>
</feature>
<sequence>MRLPSSSSLVFASLAISSSSSSLSALAAPAANPAQAQSGIGARNNHFVAARRGSVSVPQEPRAEAREDHPRESKRDACDLGLNNIPVAGSVLGPVVDPLVRALLGSLLHCDVSAKSLGTESFDSSSNSTSSSLGMSQPSTSPPSSGTAESSNDSAPQPPSRRDAPQVPQSADPLSAPAKVIDTAPAGGLLPSLPVDPGTVPSTVVHAIPGPVKDHAGNVTGAPSDVVGKLPQPAQNGLGNKTPVNAVAGTVQNTVSQAPVRRSHRAQRDVASPSPPSGAPKAPVSPPSGAPKPPVEPSVGVTTVTHTVTRTAAPTHRA</sequence>
<feature type="compositionally biased region" description="Pro residues" evidence="1">
    <location>
        <begin position="273"/>
        <end position="296"/>
    </location>
</feature>
<accession>A0A8H5MFZ9</accession>
<gene>
    <name evidence="3" type="ORF">D9757_002207</name>
</gene>
<dbReference type="OrthoDB" id="3070970at2759"/>
<keyword evidence="4" id="KW-1185">Reference proteome</keyword>
<feature type="region of interest" description="Disordered" evidence="1">
    <location>
        <begin position="252"/>
        <end position="318"/>
    </location>
</feature>
<feature type="compositionally biased region" description="Low complexity" evidence="1">
    <location>
        <begin position="297"/>
        <end position="318"/>
    </location>
</feature>
<protein>
    <submittedName>
        <fullName evidence="3">Uncharacterized protein</fullName>
    </submittedName>
</protein>
<comment type="caution">
    <text evidence="3">The sequence shown here is derived from an EMBL/GenBank/DDBJ whole genome shotgun (WGS) entry which is preliminary data.</text>
</comment>
<feature type="compositionally biased region" description="Basic and acidic residues" evidence="1">
    <location>
        <begin position="61"/>
        <end position="77"/>
    </location>
</feature>
<evidence type="ECO:0000313" key="3">
    <source>
        <dbReference type="EMBL" id="KAF5392484.1"/>
    </source>
</evidence>
<feature type="region of interest" description="Disordered" evidence="1">
    <location>
        <begin position="118"/>
        <end position="174"/>
    </location>
</feature>
<name>A0A8H5MFZ9_9AGAR</name>
<feature type="chain" id="PRO_5034620172" evidence="2">
    <location>
        <begin position="23"/>
        <end position="318"/>
    </location>
</feature>
<dbReference type="Proteomes" id="UP000518752">
    <property type="component" value="Unassembled WGS sequence"/>
</dbReference>
<evidence type="ECO:0000256" key="1">
    <source>
        <dbReference type="SAM" id="MobiDB-lite"/>
    </source>
</evidence>
<dbReference type="AlphaFoldDB" id="A0A8H5MFZ9"/>